<comment type="caution">
    <text evidence="1">The sequence shown here is derived from an EMBL/GenBank/DDBJ whole genome shotgun (WGS) entry which is preliminary data.</text>
</comment>
<protein>
    <submittedName>
        <fullName evidence="1">Uncharacterized protein</fullName>
    </submittedName>
</protein>
<proteinExistence type="predicted"/>
<dbReference type="GO" id="GO:0016651">
    <property type="term" value="F:oxidoreductase activity, acting on NAD(P)H"/>
    <property type="evidence" value="ECO:0007669"/>
    <property type="project" value="InterPro"/>
</dbReference>
<evidence type="ECO:0000313" key="1">
    <source>
        <dbReference type="EMBL" id="KAJ7699596.1"/>
    </source>
</evidence>
<feature type="non-terminal residue" evidence="1">
    <location>
        <position position="1"/>
    </location>
</feature>
<evidence type="ECO:0000313" key="2">
    <source>
        <dbReference type="Proteomes" id="UP001221757"/>
    </source>
</evidence>
<organism evidence="1 2">
    <name type="scientific">Mycena rosella</name>
    <name type="common">Pink bonnet</name>
    <name type="synonym">Agaricus rosellus</name>
    <dbReference type="NCBI Taxonomy" id="1033263"/>
    <lineage>
        <taxon>Eukaryota</taxon>
        <taxon>Fungi</taxon>
        <taxon>Dikarya</taxon>
        <taxon>Basidiomycota</taxon>
        <taxon>Agaricomycotina</taxon>
        <taxon>Agaricomycetes</taxon>
        <taxon>Agaricomycetidae</taxon>
        <taxon>Agaricales</taxon>
        <taxon>Marasmiineae</taxon>
        <taxon>Mycenaceae</taxon>
        <taxon>Mycena</taxon>
    </lineage>
</organism>
<accession>A0AAD7GPP7</accession>
<dbReference type="SUPFAM" id="SSF50129">
    <property type="entry name" value="GroES-like"/>
    <property type="match status" value="1"/>
</dbReference>
<dbReference type="InterPro" id="IPR047122">
    <property type="entry name" value="Trans-enoyl_RdTase-like"/>
</dbReference>
<keyword evidence="2" id="KW-1185">Reference proteome</keyword>
<dbReference type="InterPro" id="IPR011032">
    <property type="entry name" value="GroES-like_sf"/>
</dbReference>
<dbReference type="EMBL" id="JARKIE010000022">
    <property type="protein sequence ID" value="KAJ7699596.1"/>
    <property type="molecule type" value="Genomic_DNA"/>
</dbReference>
<dbReference type="Gene3D" id="3.90.180.10">
    <property type="entry name" value="Medium-chain alcohol dehydrogenases, catalytic domain"/>
    <property type="match status" value="1"/>
</dbReference>
<sequence>MKALVTVGDGSFRWQNISVPAPASAQILVKVVATTQNPIDCIPCLHTRPGNILGSDFAGTVRIRADVPTDLRKLDERVTGIVHGG</sequence>
<dbReference type="Proteomes" id="UP001221757">
    <property type="component" value="Unassembled WGS sequence"/>
</dbReference>
<reference evidence="1" key="1">
    <citation type="submission" date="2023-03" db="EMBL/GenBank/DDBJ databases">
        <title>Massive genome expansion in bonnet fungi (Mycena s.s.) driven by repeated elements and novel gene families across ecological guilds.</title>
        <authorList>
            <consortium name="Lawrence Berkeley National Laboratory"/>
            <person name="Harder C.B."/>
            <person name="Miyauchi S."/>
            <person name="Viragh M."/>
            <person name="Kuo A."/>
            <person name="Thoen E."/>
            <person name="Andreopoulos B."/>
            <person name="Lu D."/>
            <person name="Skrede I."/>
            <person name="Drula E."/>
            <person name="Henrissat B."/>
            <person name="Morin E."/>
            <person name="Kohler A."/>
            <person name="Barry K."/>
            <person name="LaButti K."/>
            <person name="Morin E."/>
            <person name="Salamov A."/>
            <person name="Lipzen A."/>
            <person name="Mereny Z."/>
            <person name="Hegedus B."/>
            <person name="Baldrian P."/>
            <person name="Stursova M."/>
            <person name="Weitz H."/>
            <person name="Taylor A."/>
            <person name="Grigoriev I.V."/>
            <person name="Nagy L.G."/>
            <person name="Martin F."/>
            <person name="Kauserud H."/>
        </authorList>
    </citation>
    <scope>NUCLEOTIDE SEQUENCE</scope>
    <source>
        <strain evidence="1">CBHHK067</strain>
    </source>
</reference>
<gene>
    <name evidence="1" type="ORF">B0H17DRAFT_833924</name>
</gene>
<dbReference type="AlphaFoldDB" id="A0AAD7GPP7"/>
<dbReference type="PANTHER" id="PTHR45348">
    <property type="entry name" value="HYPOTHETICAL OXIDOREDUCTASE (EUROFUNG)"/>
    <property type="match status" value="1"/>
</dbReference>
<name>A0AAD7GPP7_MYCRO</name>